<evidence type="ECO:0000313" key="4">
    <source>
        <dbReference type="EMBL" id="GAT34427.1"/>
    </source>
</evidence>
<sequence>MILSRAPLVLSFLVACALIVDAQDDAYRFQNEWVKYESSDNLGLTADKLEKTAPFSFPRPRPAVPFGIEPFADPTPEKGAGLTDRVPVTFTEESGVGREASVRFGFPLPKGAIFEKAGARFSDAKGSPLPAQFTVTSRWPDGSIRWLLIESRIKIEANESATSYVSFAEKADGKSTDNTLTLSQDDKTLQISTGAVTVTIDKTHFNLIAKAFGSSEKVPSAWKSDASGITLTATDGTAYSTAALPPESIAVEESGPERITIRVDGRYGDGSGKSFMRYTTRLTFRRASPVVEIAHTHINDDLSHEFTDIASLDLNLQAPDTITQVLANLPTADDKGARLVSGRELSVFQSSDSHSSWTIDGQTKPGGRTSGSWLVSAGDARVGVAILDFWERWPKGFSAGENRARIGLLPKLPGPTFGDDLPYHLKFPFVSGNYRFKWGMSTTERLAIDLSGKVPRKALLAEIQSPLVAIIPAGWYASTRALGDIPAPQGAQFELWDEFVSRSYEQHMDLARAQREYGFFNYGDWFGERKRNWGNNEYDLAHCFFQQFARTGNTDYFRLALRAARHQADVDIVHAYPDPRYVGANHQHSIGHTGVWEGPNRPKQATWSHAYDEHTDGTNGHTWADGMSDAWCLTGDPRVAEATLELGEHLTWAIAPSFKSLGTHERSAGWSIKALMGLYRLRPDPDYLKAAGQIASVAVKSQTLDLGGAWAHKLPPDHDPLQRVGNCPFLIGILLTALAEYHEQSGDETIWKSLEASTGWLRKAWDAPRASWPYSADTEGKPTSPFYPAHLNPLVVNAIAYVAEKAGHRADMDMVLKSMVRDFAFIDREGFGKELAEQMNFTPDTLGRMSRFYGRNDPQAAPLLLSKAETRLRDEITLDFPSSGDLWQRGPRDQSAALALTSDAAHPSVIRKPYGSARTDAQKSHLTVTNASGVTILEREFSPGEKLDIPFEISGKAGDVFRIRMQDSITGAWRIAGENIRTVLDARSKLHLAGIGQRRLSFFVPAGTASIAISVAGIHQGEYGCALISPDGRVRAFLRASNAGADPMIGGALPQYSPGPLSYAPDQSQTNAMWELALWAAGDIICDIQGVPPYLAPNPENWFNPEVSPATP</sequence>
<name>A0A146GCL1_TERSA</name>
<feature type="domain" description="PcRGLX/YetA-like N-terminal RIFT barrel" evidence="2">
    <location>
        <begin position="99"/>
        <end position="147"/>
    </location>
</feature>
<evidence type="ECO:0000313" key="5">
    <source>
        <dbReference type="Proteomes" id="UP000076023"/>
    </source>
</evidence>
<keyword evidence="1" id="KW-0732">Signal</keyword>
<dbReference type="InterPro" id="IPR048329">
    <property type="entry name" value="PcRGLX_1st"/>
</dbReference>
<evidence type="ECO:0000256" key="1">
    <source>
        <dbReference type="SAM" id="SignalP"/>
    </source>
</evidence>
<gene>
    <name evidence="4" type="ORF">TSACC_22852</name>
</gene>
<feature type="chain" id="PRO_5007524749" evidence="1">
    <location>
        <begin position="23"/>
        <end position="1112"/>
    </location>
</feature>
<dbReference type="RefSeq" id="WP_075080058.1">
    <property type="nucleotide sequence ID" value="NZ_BDCO01000002.1"/>
</dbReference>
<feature type="signal peptide" evidence="1">
    <location>
        <begin position="1"/>
        <end position="22"/>
    </location>
</feature>
<dbReference type="STRING" id="690879.TSACC_22852"/>
<dbReference type="AlphaFoldDB" id="A0A146GCL1"/>
<protein>
    <submittedName>
        <fullName evidence="4">Uncharacterized protein</fullName>
    </submittedName>
</protein>
<reference evidence="5" key="1">
    <citation type="journal article" date="2017" name="Genome Announc.">
        <title>Draft Genome Sequence of Terrimicrobium sacchariphilum NM-5T, a Facultative Anaerobic Soil Bacterium of the Class Spartobacteria.</title>
        <authorList>
            <person name="Qiu Y.L."/>
            <person name="Tourlousse D.M."/>
            <person name="Matsuura N."/>
            <person name="Ohashi A."/>
            <person name="Sekiguchi Y."/>
        </authorList>
    </citation>
    <scope>NUCLEOTIDE SEQUENCE [LARGE SCALE GENOMIC DNA]</scope>
    <source>
        <strain evidence="5">NM-5</strain>
    </source>
</reference>
<evidence type="ECO:0000259" key="2">
    <source>
        <dbReference type="Pfam" id="PF19501"/>
    </source>
</evidence>
<organism evidence="4 5">
    <name type="scientific">Terrimicrobium sacchariphilum</name>
    <dbReference type="NCBI Taxonomy" id="690879"/>
    <lineage>
        <taxon>Bacteria</taxon>
        <taxon>Pseudomonadati</taxon>
        <taxon>Verrucomicrobiota</taxon>
        <taxon>Terrimicrobiia</taxon>
        <taxon>Terrimicrobiales</taxon>
        <taxon>Terrimicrobiaceae</taxon>
        <taxon>Terrimicrobium</taxon>
    </lineage>
</organism>
<dbReference type="PANTHER" id="PTHR40081:SF1">
    <property type="entry name" value="TAT PATHWAY SIGNAL SEQUENCE DOMAIN PROTEIN"/>
    <property type="match status" value="1"/>
</dbReference>
<dbReference type="Pfam" id="PF19501">
    <property type="entry name" value="PcRGLX_1st"/>
    <property type="match status" value="1"/>
</dbReference>
<dbReference type="GO" id="GO:0005975">
    <property type="term" value="P:carbohydrate metabolic process"/>
    <property type="evidence" value="ECO:0007669"/>
    <property type="project" value="InterPro"/>
</dbReference>
<evidence type="ECO:0000259" key="3">
    <source>
        <dbReference type="Pfam" id="PF21345"/>
    </source>
</evidence>
<dbReference type="InterPro" id="IPR045793">
    <property type="entry name" value="PcRGLX/YetA-like"/>
</dbReference>
<dbReference type="Pfam" id="PF21345">
    <property type="entry name" value="PcRGLX_2nd"/>
    <property type="match status" value="1"/>
</dbReference>
<dbReference type="InterPro" id="IPR008928">
    <property type="entry name" value="6-hairpin_glycosidase_sf"/>
</dbReference>
<keyword evidence="5" id="KW-1185">Reference proteome</keyword>
<dbReference type="EMBL" id="BDCO01000002">
    <property type="protein sequence ID" value="GAT34427.1"/>
    <property type="molecule type" value="Genomic_DNA"/>
</dbReference>
<dbReference type="SUPFAM" id="SSF48208">
    <property type="entry name" value="Six-hairpin glycosidases"/>
    <property type="match status" value="1"/>
</dbReference>
<dbReference type="PROSITE" id="PS51257">
    <property type="entry name" value="PROKAR_LIPOPROTEIN"/>
    <property type="match status" value="1"/>
</dbReference>
<dbReference type="OrthoDB" id="262615at2"/>
<accession>A0A146GCL1</accession>
<dbReference type="PANTHER" id="PTHR40081">
    <property type="entry name" value="CONCANAVALIN A-LIKE LECTIN/GLUCANASE"/>
    <property type="match status" value="1"/>
</dbReference>
<proteinExistence type="predicted"/>
<dbReference type="InterPro" id="IPR048330">
    <property type="entry name" value="PcRGLX/YetA_2nd"/>
</dbReference>
<comment type="caution">
    <text evidence="4">The sequence shown here is derived from an EMBL/GenBank/DDBJ whole genome shotgun (WGS) entry which is preliminary data.</text>
</comment>
<dbReference type="Proteomes" id="UP000076023">
    <property type="component" value="Unassembled WGS sequence"/>
</dbReference>
<dbReference type="InParanoid" id="A0A146GCL1"/>
<feature type="domain" description="PcRGLX/YetA-like central beta-sandwich" evidence="3">
    <location>
        <begin position="181"/>
        <end position="318"/>
    </location>
</feature>